<evidence type="ECO:0000313" key="3">
    <source>
        <dbReference type="Proteomes" id="UP000249451"/>
    </source>
</evidence>
<keyword evidence="1" id="KW-0812">Transmembrane</keyword>
<accession>A0A2W5AVS2</accession>
<feature type="transmembrane region" description="Helical" evidence="1">
    <location>
        <begin position="7"/>
        <end position="25"/>
    </location>
</feature>
<dbReference type="Proteomes" id="UP000249451">
    <property type="component" value="Unassembled WGS sequence"/>
</dbReference>
<organism evidence="2 3">
    <name type="scientific">Corynebacterium urealyticum</name>
    <dbReference type="NCBI Taxonomy" id="43771"/>
    <lineage>
        <taxon>Bacteria</taxon>
        <taxon>Bacillati</taxon>
        <taxon>Actinomycetota</taxon>
        <taxon>Actinomycetes</taxon>
        <taxon>Mycobacteriales</taxon>
        <taxon>Corynebacteriaceae</taxon>
        <taxon>Corynebacterium</taxon>
    </lineage>
</organism>
<reference evidence="2 3" key="1">
    <citation type="submission" date="2017-11" db="EMBL/GenBank/DDBJ databases">
        <title>Infants hospitalized years apart are colonized by the same room-sourced microbial strains.</title>
        <authorList>
            <person name="Brooks B."/>
            <person name="Olm M.R."/>
            <person name="Firek B.A."/>
            <person name="Baker R."/>
            <person name="Thomas B.C."/>
            <person name="Morowitz M.J."/>
            <person name="Banfield J.F."/>
        </authorList>
    </citation>
    <scope>NUCLEOTIDE SEQUENCE [LARGE SCALE GENOMIC DNA]</scope>
    <source>
        <strain evidence="2">S2_012_000_R3_87</strain>
    </source>
</reference>
<keyword evidence="1" id="KW-1133">Transmembrane helix</keyword>
<protein>
    <submittedName>
        <fullName evidence="2">Uncharacterized protein</fullName>
    </submittedName>
</protein>
<evidence type="ECO:0000313" key="2">
    <source>
        <dbReference type="EMBL" id="PZO98700.1"/>
    </source>
</evidence>
<evidence type="ECO:0000256" key="1">
    <source>
        <dbReference type="SAM" id="Phobius"/>
    </source>
</evidence>
<feature type="transmembrane region" description="Helical" evidence="1">
    <location>
        <begin position="31"/>
        <end position="51"/>
    </location>
</feature>
<sequence length="59" mass="6516">MNTQFLLWSRVIRLVVLLALGGWLVSNGTGLDYFFAAICAALIALTCYQLWASIQKGSH</sequence>
<name>A0A2W5AVS2_9CORY</name>
<dbReference type="EMBL" id="QFNY01000262">
    <property type="protein sequence ID" value="PZO98700.1"/>
    <property type="molecule type" value="Genomic_DNA"/>
</dbReference>
<gene>
    <name evidence="2" type="ORF">DI609_10025</name>
</gene>
<keyword evidence="1" id="KW-0472">Membrane</keyword>
<comment type="caution">
    <text evidence="2">The sequence shown here is derived from an EMBL/GenBank/DDBJ whole genome shotgun (WGS) entry which is preliminary data.</text>
</comment>
<dbReference type="AlphaFoldDB" id="A0A2W5AVS2"/>
<proteinExistence type="predicted"/>